<proteinExistence type="predicted"/>
<dbReference type="RefSeq" id="WP_172693578.1">
    <property type="nucleotide sequence ID" value="NZ_MH547560.1"/>
</dbReference>
<evidence type="ECO:0000313" key="1">
    <source>
        <dbReference type="EMBL" id="AXV45898.1"/>
    </source>
</evidence>
<dbReference type="AlphaFoldDB" id="A0A385FW52"/>
<organism evidence="1">
    <name type="scientific">Pseudomonas aeruginosa</name>
    <dbReference type="NCBI Taxonomy" id="287"/>
    <lineage>
        <taxon>Bacteria</taxon>
        <taxon>Pseudomonadati</taxon>
        <taxon>Pseudomonadota</taxon>
        <taxon>Gammaproteobacteria</taxon>
        <taxon>Pseudomonadales</taxon>
        <taxon>Pseudomonadaceae</taxon>
        <taxon>Pseudomonas</taxon>
    </lineage>
</organism>
<sequence>MFKLLNSKMHQEAVTLLVSTIVFVMLCINVAFLPELHAYAGYEYWPVLKATVEWVRNLCGIVVLFRWYDFIVKAKRPLC</sequence>
<protein>
    <submittedName>
        <fullName evidence="1">Uncharacterized protein</fullName>
    </submittedName>
</protein>
<dbReference type="EMBL" id="MH547560">
    <property type="protein sequence ID" value="AXV45898.1"/>
    <property type="molecule type" value="Genomic_DNA"/>
</dbReference>
<accession>A0A385FW52</accession>
<geneLocation type="plasmid" evidence="1">
    <name>pMKPA34-1</name>
</geneLocation>
<gene>
    <name evidence="1" type="ORF">pMKPA34_0055</name>
</gene>
<name>A0A385FW52_PSEAI</name>
<reference evidence="1" key="1">
    <citation type="submission" date="2018-06" db="EMBL/GenBank/DDBJ databases">
        <title>Complete Sequence of plasmid pMKPA34-1 and pMKPA34-2 isolated from MDR P. aeruginosa.</title>
        <authorList>
            <person name="Subedi D."/>
            <person name="Kohli G.S."/>
            <person name="Vijay A.K."/>
            <person name="Rice S.A."/>
            <person name="Willcox M."/>
        </authorList>
    </citation>
    <scope>NUCLEOTIDE SEQUENCE</scope>
    <source>
        <strain evidence="1">PA34</strain>
        <plasmid evidence="1">pMKPA34-1</plasmid>
    </source>
</reference>
<keyword evidence="1" id="KW-0614">Plasmid</keyword>